<accession>A0AAV8Z9I5</accession>
<keyword evidence="2" id="KW-1185">Reference proteome</keyword>
<dbReference type="EMBL" id="JANEYF010001668">
    <property type="protein sequence ID" value="KAJ8959926.1"/>
    <property type="molecule type" value="Genomic_DNA"/>
</dbReference>
<comment type="caution">
    <text evidence="1">The sequence shown here is derived from an EMBL/GenBank/DDBJ whole genome shotgun (WGS) entry which is preliminary data.</text>
</comment>
<organism evidence="1 2">
    <name type="scientific">Rhamnusium bicolor</name>
    <dbReference type="NCBI Taxonomy" id="1586634"/>
    <lineage>
        <taxon>Eukaryota</taxon>
        <taxon>Metazoa</taxon>
        <taxon>Ecdysozoa</taxon>
        <taxon>Arthropoda</taxon>
        <taxon>Hexapoda</taxon>
        <taxon>Insecta</taxon>
        <taxon>Pterygota</taxon>
        <taxon>Neoptera</taxon>
        <taxon>Endopterygota</taxon>
        <taxon>Coleoptera</taxon>
        <taxon>Polyphaga</taxon>
        <taxon>Cucujiformia</taxon>
        <taxon>Chrysomeloidea</taxon>
        <taxon>Cerambycidae</taxon>
        <taxon>Lepturinae</taxon>
        <taxon>Rhagiini</taxon>
        <taxon>Rhamnusium</taxon>
    </lineage>
</organism>
<proteinExistence type="predicted"/>
<sequence length="94" mass="10269">MATLLSMKLKPSRNILENTESIRRKIILQSSLPASNFSRSKEEKAVRILSKSKTDLGIVHKRSNTEVNCDGGGEKKVKICASLVGDYGTSSDSD</sequence>
<dbReference type="AlphaFoldDB" id="A0AAV8Z9I5"/>
<name>A0AAV8Z9I5_9CUCU</name>
<gene>
    <name evidence="1" type="ORF">NQ314_006128</name>
</gene>
<evidence type="ECO:0000313" key="2">
    <source>
        <dbReference type="Proteomes" id="UP001162156"/>
    </source>
</evidence>
<protein>
    <submittedName>
        <fullName evidence="1">Uncharacterized protein</fullName>
    </submittedName>
</protein>
<reference evidence="1" key="1">
    <citation type="journal article" date="2023" name="Insect Mol. Biol.">
        <title>Genome sequencing provides insights into the evolution of gene families encoding plant cell wall-degrading enzymes in longhorned beetles.</title>
        <authorList>
            <person name="Shin N.R."/>
            <person name="Okamura Y."/>
            <person name="Kirsch R."/>
            <person name="Pauchet Y."/>
        </authorList>
    </citation>
    <scope>NUCLEOTIDE SEQUENCE</scope>
    <source>
        <strain evidence="1">RBIC_L_NR</strain>
    </source>
</reference>
<dbReference type="Proteomes" id="UP001162156">
    <property type="component" value="Unassembled WGS sequence"/>
</dbReference>
<evidence type="ECO:0000313" key="1">
    <source>
        <dbReference type="EMBL" id="KAJ8959926.1"/>
    </source>
</evidence>